<dbReference type="Proteomes" id="UP000244892">
    <property type="component" value="Plasmid pTB101"/>
</dbReference>
<organism evidence="2 3">
    <name type="scientific">Aquabacterium olei</name>
    <dbReference type="NCBI Taxonomy" id="1296669"/>
    <lineage>
        <taxon>Bacteria</taxon>
        <taxon>Pseudomonadati</taxon>
        <taxon>Pseudomonadota</taxon>
        <taxon>Betaproteobacteria</taxon>
        <taxon>Burkholderiales</taxon>
        <taxon>Aquabacterium</taxon>
    </lineage>
</organism>
<protein>
    <submittedName>
        <fullName evidence="2">Uncharacterized protein</fullName>
    </submittedName>
</protein>
<keyword evidence="1" id="KW-0812">Transmembrane</keyword>
<dbReference type="AlphaFoldDB" id="A0A2U8FYY1"/>
<dbReference type="EMBL" id="CP029211">
    <property type="protein sequence ID" value="AWI55426.1"/>
    <property type="molecule type" value="Genomic_DNA"/>
</dbReference>
<dbReference type="KEGG" id="aon:DEH84_17695"/>
<keyword evidence="1" id="KW-1133">Transmembrane helix</keyword>
<evidence type="ECO:0000313" key="3">
    <source>
        <dbReference type="Proteomes" id="UP000244892"/>
    </source>
</evidence>
<reference evidence="2 3" key="1">
    <citation type="submission" date="2018-05" db="EMBL/GenBank/DDBJ databases">
        <title>complete genome sequence of Aquabacterium olei NBRC 110486.</title>
        <authorList>
            <person name="Tang B."/>
            <person name="Chang J."/>
            <person name="Zhang L."/>
            <person name="Yang H."/>
        </authorList>
    </citation>
    <scope>NUCLEOTIDE SEQUENCE [LARGE SCALE GENOMIC DNA]</scope>
    <source>
        <strain evidence="2 3">NBRC 110486</strain>
        <plasmid evidence="3">Plasmid ptb101</plasmid>
    </source>
</reference>
<proteinExistence type="predicted"/>
<sequence length="94" mass="9543">MRPTPLTAALAGVIAALAWPFLWARFGGPTAAGGVELIVSTLLVIALPAHAFVVGFGRPAESSGRTLDTALLKRVGVWLLAAAATVVLRGALGL</sequence>
<feature type="transmembrane region" description="Helical" evidence="1">
    <location>
        <begin position="34"/>
        <end position="54"/>
    </location>
</feature>
<keyword evidence="1" id="KW-0472">Membrane</keyword>
<evidence type="ECO:0000313" key="2">
    <source>
        <dbReference type="EMBL" id="AWI55426.1"/>
    </source>
</evidence>
<evidence type="ECO:0000256" key="1">
    <source>
        <dbReference type="SAM" id="Phobius"/>
    </source>
</evidence>
<keyword evidence="3" id="KW-1185">Reference proteome</keyword>
<keyword evidence="2" id="KW-0614">Plasmid</keyword>
<accession>A0A2U8FYY1</accession>
<gene>
    <name evidence="2" type="ORF">DEH84_17695</name>
</gene>
<geneLocation type="plasmid" evidence="3">
    <name>ptb101</name>
</geneLocation>
<name>A0A2U8FYY1_9BURK</name>
<dbReference type="OrthoDB" id="9157011at2"/>
<feature type="transmembrane region" description="Helical" evidence="1">
    <location>
        <begin position="75"/>
        <end position="92"/>
    </location>
</feature>